<dbReference type="Gene3D" id="3.10.20.310">
    <property type="entry name" value="membrane protein fhac"/>
    <property type="match status" value="3"/>
</dbReference>
<comment type="subunit">
    <text evidence="10">Interacts with TamB to form the translocation and assembly module (TAM).</text>
</comment>
<dbReference type="PANTHER" id="PTHR12815:SF47">
    <property type="entry name" value="TRANSLOCATION AND ASSEMBLY MODULE SUBUNIT TAMA"/>
    <property type="match status" value="1"/>
</dbReference>
<evidence type="ECO:0000313" key="13">
    <source>
        <dbReference type="EMBL" id="MFC4311502.1"/>
    </source>
</evidence>
<feature type="domain" description="TamA POTRA" evidence="12">
    <location>
        <begin position="30"/>
        <end position="106"/>
    </location>
</feature>
<evidence type="ECO:0000256" key="3">
    <source>
        <dbReference type="ARBA" id="ARBA00015419"/>
    </source>
</evidence>
<evidence type="ECO:0000256" key="9">
    <source>
        <dbReference type="ARBA" id="ARBA00033063"/>
    </source>
</evidence>
<dbReference type="RefSeq" id="WP_380599899.1">
    <property type="nucleotide sequence ID" value="NZ_JBHSDU010000003.1"/>
</dbReference>
<evidence type="ECO:0000259" key="11">
    <source>
        <dbReference type="Pfam" id="PF01103"/>
    </source>
</evidence>
<evidence type="ECO:0000256" key="5">
    <source>
        <dbReference type="ARBA" id="ARBA00022692"/>
    </source>
</evidence>
<evidence type="ECO:0000256" key="4">
    <source>
        <dbReference type="ARBA" id="ARBA00022452"/>
    </source>
</evidence>
<evidence type="ECO:0000256" key="8">
    <source>
        <dbReference type="ARBA" id="ARBA00023237"/>
    </source>
</evidence>
<accession>A0ABV8SWV8</accession>
<evidence type="ECO:0000256" key="10">
    <source>
        <dbReference type="ARBA" id="ARBA00093548"/>
    </source>
</evidence>
<feature type="domain" description="Bacterial surface antigen (D15)" evidence="11">
    <location>
        <begin position="314"/>
        <end position="563"/>
    </location>
</feature>
<keyword evidence="5" id="KW-0812">Transmembrane</keyword>
<dbReference type="Gene3D" id="2.40.160.50">
    <property type="entry name" value="membrane protein fhac: a member of the omp85/tpsb transporter family"/>
    <property type="match status" value="1"/>
</dbReference>
<dbReference type="InterPro" id="IPR039910">
    <property type="entry name" value="D15-like"/>
</dbReference>
<evidence type="ECO:0000259" key="12">
    <source>
        <dbReference type="Pfam" id="PF17243"/>
    </source>
</evidence>
<comment type="similarity">
    <text evidence="2">Belongs to the TamA family.</text>
</comment>
<evidence type="ECO:0000256" key="6">
    <source>
        <dbReference type="ARBA" id="ARBA00022729"/>
    </source>
</evidence>
<keyword evidence="14" id="KW-1185">Reference proteome</keyword>
<evidence type="ECO:0000256" key="2">
    <source>
        <dbReference type="ARBA" id="ARBA00010248"/>
    </source>
</evidence>
<dbReference type="InterPro" id="IPR000184">
    <property type="entry name" value="Bac_surfAg_D15"/>
</dbReference>
<dbReference type="EMBL" id="JBHSDU010000003">
    <property type="protein sequence ID" value="MFC4311502.1"/>
    <property type="molecule type" value="Genomic_DNA"/>
</dbReference>
<comment type="caution">
    <text evidence="13">The sequence shown here is derived from an EMBL/GenBank/DDBJ whole genome shotgun (WGS) entry which is preliminary data.</text>
</comment>
<dbReference type="Proteomes" id="UP001595904">
    <property type="component" value="Unassembled WGS sequence"/>
</dbReference>
<evidence type="ECO:0000256" key="1">
    <source>
        <dbReference type="ARBA" id="ARBA00004442"/>
    </source>
</evidence>
<keyword evidence="4" id="KW-1134">Transmembrane beta strand</keyword>
<keyword evidence="8" id="KW-0998">Cell outer membrane</keyword>
<evidence type="ECO:0000256" key="7">
    <source>
        <dbReference type="ARBA" id="ARBA00023136"/>
    </source>
</evidence>
<dbReference type="Pfam" id="PF01103">
    <property type="entry name" value="Omp85"/>
    <property type="match status" value="1"/>
</dbReference>
<comment type="subcellular location">
    <subcellularLocation>
        <location evidence="1">Cell outer membrane</location>
    </subcellularLocation>
</comment>
<organism evidence="13 14">
    <name type="scientific">Steroidobacter flavus</name>
    <dbReference type="NCBI Taxonomy" id="1842136"/>
    <lineage>
        <taxon>Bacteria</taxon>
        <taxon>Pseudomonadati</taxon>
        <taxon>Pseudomonadota</taxon>
        <taxon>Gammaproteobacteria</taxon>
        <taxon>Steroidobacterales</taxon>
        <taxon>Steroidobacteraceae</taxon>
        <taxon>Steroidobacter</taxon>
    </lineage>
</organism>
<keyword evidence="7" id="KW-0472">Membrane</keyword>
<sequence>MTNVRILSGAGLFVLCAFWSGTTLAERVTVTINGLEEQMLESARANLELKQYEERDVSAAQARRLFDRGKDQIVRSLEPFGFYNPTVEGRLERPEPGKFHAVFDVKTGDPVIVQESSIEVAPEATELKPVRAAVDRFEPRHGDRLDHALYERSKDQISKALANDGYLSAQLVRHKVSVVRSANTADIDLAWDVGPRYRLGDLRFSKAQFPDAFLQKFKLWQDGDYYSAEKLLQLQQALVDADYFTSVGVAPDLEHAVNGEVPIDVMLVPAKRTLYTANIYFSTDSGPGAKLGVQRRWLNDRGHKLSGEIEYNSRLEEYSVKYQIPHPGPKARNYTIGLGYRDEETDTSRSRMFRLAGTQVADHWKGFTRTLGLQYLNGDFEIADERGQTSLLYADGLLTRKRANDIYFPTAGYSVLYGLRFGFEQLLSDTSFAQVRAEGKWLRKVGSKGRVIFRSALGAMIVDDFDALPPELRFFAGGDRSIRGFDYQAIGETNASGGVIGGEYLVAGSAEYEHYFLDNWGAAVFVDAGDAFKSSFDVNVGSGIGLRWKSPIGMVRVDVARPVVTDLDGGWRIHLIIGPDL</sequence>
<protein>
    <recommendedName>
        <fullName evidence="3">Translocation and assembly module subunit TamA</fullName>
    </recommendedName>
    <alternativeName>
        <fullName evidence="9">Autotransporter assembly factor TamA</fullName>
    </alternativeName>
</protein>
<keyword evidence="6" id="KW-0732">Signal</keyword>
<name>A0ABV8SWV8_9GAMM</name>
<reference evidence="14" key="1">
    <citation type="journal article" date="2019" name="Int. J. Syst. Evol. Microbiol.">
        <title>The Global Catalogue of Microorganisms (GCM) 10K type strain sequencing project: providing services to taxonomists for standard genome sequencing and annotation.</title>
        <authorList>
            <consortium name="The Broad Institute Genomics Platform"/>
            <consortium name="The Broad Institute Genome Sequencing Center for Infectious Disease"/>
            <person name="Wu L."/>
            <person name="Ma J."/>
        </authorList>
    </citation>
    <scope>NUCLEOTIDE SEQUENCE [LARGE SCALE GENOMIC DNA]</scope>
    <source>
        <strain evidence="14">CGMCC 1.10759</strain>
    </source>
</reference>
<evidence type="ECO:0000313" key="14">
    <source>
        <dbReference type="Proteomes" id="UP001595904"/>
    </source>
</evidence>
<gene>
    <name evidence="13" type="ORF">ACFPN2_20545</name>
</gene>
<proteinExistence type="inferred from homology"/>
<dbReference type="Pfam" id="PF17243">
    <property type="entry name" value="POTRA_TamA_1"/>
    <property type="match status" value="1"/>
</dbReference>
<dbReference type="InterPro" id="IPR035243">
    <property type="entry name" value="TamA_POTRA_Dom_1"/>
</dbReference>
<dbReference type="PANTHER" id="PTHR12815">
    <property type="entry name" value="SORTING AND ASSEMBLY MACHINERY SAMM50 PROTEIN FAMILY MEMBER"/>
    <property type="match status" value="1"/>
</dbReference>